<evidence type="ECO:0000313" key="4">
    <source>
        <dbReference type="EMBL" id="TKC00135.1"/>
    </source>
</evidence>
<dbReference type="Gene3D" id="2.60.40.4070">
    <property type="match status" value="1"/>
</dbReference>
<dbReference type="RefSeq" id="WP_136824344.1">
    <property type="nucleotide sequence ID" value="NZ_SWBP01000001.1"/>
</dbReference>
<evidence type="ECO:0000256" key="1">
    <source>
        <dbReference type="ARBA" id="ARBA00022729"/>
    </source>
</evidence>
<dbReference type="SUPFAM" id="SSF74853">
    <property type="entry name" value="Lamin A/C globular tail domain"/>
    <property type="match status" value="1"/>
</dbReference>
<dbReference type="Proteomes" id="UP000308181">
    <property type="component" value="Unassembled WGS sequence"/>
</dbReference>
<feature type="domain" description="LTD" evidence="3">
    <location>
        <begin position="310"/>
        <end position="476"/>
    </location>
</feature>
<dbReference type="PROSITE" id="PS51841">
    <property type="entry name" value="LTD"/>
    <property type="match status" value="1"/>
</dbReference>
<dbReference type="Gene3D" id="2.60.40.1220">
    <property type="match status" value="2"/>
</dbReference>
<name>A0A4U1C4G3_9SPHI</name>
<evidence type="ECO:0000259" key="3">
    <source>
        <dbReference type="PROSITE" id="PS51841"/>
    </source>
</evidence>
<dbReference type="AlphaFoldDB" id="A0A4U1C4G3"/>
<keyword evidence="1 2" id="KW-0732">Signal</keyword>
<evidence type="ECO:0000256" key="2">
    <source>
        <dbReference type="SAM" id="SignalP"/>
    </source>
</evidence>
<sequence length="868" mass="95365">MGKFLLFLSLFITKIAFSQVNDTFNDGDFSQNPVWTADLSTNYTVINQQLRSNSTTASSNFYLSTPNTKALNCTWEFDVNLQFSTSGANYVDVYLISNTADLKSTNINGYFLRMGNTADEVALYKRSGAVATSVKIIDGIDGAVGSANNNFKFRITRTSAAVFNLERDDTGTGTSFISEGTVTDNTFTTTVSFGFLVQQSTTTFHQKHFFDNVLIKDIIVDTTPPTLNTLVVNSGTQITLNFNEAVDAADAAILNHYVLNSGNIQPSNVTVNGANVVLTFANEFNTGSLNLTVNTIKDLTGNAITAPIIRNFNYRRPYTAQFNDIVINEIFADPSPQIDLPTVEFVEIWNKSTEDISLAGFKFSDPTATYTFGNDSIKANQYLILCARADTAEYKRFGKVIGLSPWPSLNNSSDQLSLVNQNGTLIYSINYSDTFYKDATKKTGGYTLELIDPLSGCKPSQNYAASNDVSGGTPGRQNSIYLSNRTTVPLQLLSVVLKDSLTVSLTFNRGLDSLQAALPSHYSINNGVGVPQFSNPIAPSFATVELKYNQALSRNQTYTVTVSGVTDCGANTLNNQTLSFIYPGLILNNDVLINEILFNPKTGGVDFVEVYNNSNKTLDFKDLFIATADDQNIVNSVRPVSATTLLFQPQSYWVITANPDTVKSQYSTTNPTNFIKIASMPSYNDDSGRAVILNKDNARIDQLNYTSEMQFGLLRDLNGVSLERSSFSKPTNETGNFRSAAASVGYATPAYKNSQFLEDLTANEEISLASATFSPDNDGFEDVLRILYKFNMADRAANVTIYNDQGRLIRKLIKNETTAAQGEWIWDGLDDNNSKVKIGIYVIYAELFDLNGNVKKYKKTAVAASRFN</sequence>
<dbReference type="Pfam" id="PF13205">
    <property type="entry name" value="Big_5"/>
    <property type="match status" value="2"/>
</dbReference>
<dbReference type="Gene3D" id="2.60.40.1260">
    <property type="entry name" value="Lamin Tail domain"/>
    <property type="match status" value="1"/>
</dbReference>
<gene>
    <name evidence="4" type="ORF">FA046_00175</name>
</gene>
<dbReference type="InterPro" id="IPR014755">
    <property type="entry name" value="Cu-Rt/internalin_Ig-like"/>
</dbReference>
<evidence type="ECO:0000313" key="5">
    <source>
        <dbReference type="Proteomes" id="UP000308181"/>
    </source>
</evidence>
<organism evidence="4 5">
    <name type="scientific">Pedobacter cryophilus</name>
    <dbReference type="NCBI Taxonomy" id="2571271"/>
    <lineage>
        <taxon>Bacteria</taxon>
        <taxon>Pseudomonadati</taxon>
        <taxon>Bacteroidota</taxon>
        <taxon>Sphingobacteriia</taxon>
        <taxon>Sphingobacteriales</taxon>
        <taxon>Sphingobacteriaceae</taxon>
        <taxon>Pedobacter</taxon>
    </lineage>
</organism>
<reference evidence="4 5" key="1">
    <citation type="submission" date="2019-04" db="EMBL/GenBank/DDBJ databases">
        <title>Pedobacter sp. AR-3-17 sp. nov., isolated from Arctic soil.</title>
        <authorList>
            <person name="Dahal R.H."/>
            <person name="Kim D.-U."/>
        </authorList>
    </citation>
    <scope>NUCLEOTIDE SEQUENCE [LARGE SCALE GENOMIC DNA]</scope>
    <source>
        <strain evidence="4 5">AR-3-17</strain>
    </source>
</reference>
<accession>A0A4U1C4G3</accession>
<dbReference type="OrthoDB" id="9758406at2"/>
<dbReference type="InterPro" id="IPR032812">
    <property type="entry name" value="SbsA_Ig"/>
</dbReference>
<feature type="signal peptide" evidence="2">
    <location>
        <begin position="1"/>
        <end position="18"/>
    </location>
</feature>
<dbReference type="Pfam" id="PF00932">
    <property type="entry name" value="LTD"/>
    <property type="match status" value="2"/>
</dbReference>
<proteinExistence type="predicted"/>
<protein>
    <recommendedName>
        <fullName evidence="3">LTD domain-containing protein</fullName>
    </recommendedName>
</protein>
<feature type="chain" id="PRO_5020310528" description="LTD domain-containing protein" evidence="2">
    <location>
        <begin position="19"/>
        <end position="868"/>
    </location>
</feature>
<dbReference type="InterPro" id="IPR001322">
    <property type="entry name" value="Lamin_tail_dom"/>
</dbReference>
<keyword evidence="5" id="KW-1185">Reference proteome</keyword>
<comment type="caution">
    <text evidence="4">The sequence shown here is derived from an EMBL/GenBank/DDBJ whole genome shotgun (WGS) entry which is preliminary data.</text>
</comment>
<dbReference type="EMBL" id="SWBP01000001">
    <property type="protein sequence ID" value="TKC00135.1"/>
    <property type="molecule type" value="Genomic_DNA"/>
</dbReference>
<dbReference type="InterPro" id="IPR036415">
    <property type="entry name" value="Lamin_tail_dom_sf"/>
</dbReference>